<protein>
    <submittedName>
        <fullName evidence="2">Uncharacterized protein</fullName>
    </submittedName>
</protein>
<dbReference type="OMA" id="KPINTIM"/>
<feature type="region of interest" description="Disordered" evidence="1">
    <location>
        <begin position="213"/>
        <end position="234"/>
    </location>
</feature>
<reference evidence="3" key="1">
    <citation type="journal article" date="2021" name="BMC Genomics">
        <title>Chromosome-level genome assembly and manually-curated proteome of model necrotroph Parastagonospora nodorum Sn15 reveals a genome-wide trove of candidate effector homologs, and redundancy of virulence-related functions within an accessory chromosome.</title>
        <authorList>
            <person name="Bertazzoni S."/>
            <person name="Jones D.A.B."/>
            <person name="Phan H.T."/>
            <person name="Tan K.-C."/>
            <person name="Hane J.K."/>
        </authorList>
    </citation>
    <scope>NUCLEOTIDE SEQUENCE [LARGE SCALE GENOMIC DNA]</scope>
    <source>
        <strain evidence="3">SN15 / ATCC MYA-4574 / FGSC 10173)</strain>
    </source>
</reference>
<feature type="compositionally biased region" description="Basic and acidic residues" evidence="1">
    <location>
        <begin position="256"/>
        <end position="267"/>
    </location>
</feature>
<keyword evidence="3" id="KW-1185">Reference proteome</keyword>
<dbReference type="AlphaFoldDB" id="A0A7U2F2D2"/>
<feature type="region of interest" description="Disordered" evidence="1">
    <location>
        <begin position="255"/>
        <end position="339"/>
    </location>
</feature>
<feature type="compositionally biased region" description="Polar residues" evidence="1">
    <location>
        <begin position="32"/>
        <end position="45"/>
    </location>
</feature>
<sequence length="339" mass="37915">MYRSLLPTPPLKDHLVPLRKSIEDTRSIGISPPSTLGSDSSMPQLNTPVKKPINTIMDYTPRFSKFLADSTTTQTPFVHKHDIVPAEETAMRLRETQRRFSQGVPLGGDENCAGIDRQLVLGIYNEALSILSKLPDKHTQIAAECARKTRVILGIISADPDDTVFTLAGQLLKPLEPQYANPRLDTGMDGFGALAQWRLNAWRKDGWPEQYPAGAVKKETRRGDSLVDHEGNQSMKDGKMLEVVYNDEEMWDENGLDSREENAEGNRKSNMTAQVKGRRGEAATQMKGKRREATSASSSSRRRGRSGHVIMDSEDEDWTKEPGDDVDRTMESVDEDDWS</sequence>
<evidence type="ECO:0000313" key="2">
    <source>
        <dbReference type="EMBL" id="QRC97367.1"/>
    </source>
</evidence>
<dbReference type="EMBL" id="CP069029">
    <property type="protein sequence ID" value="QRC97367.1"/>
    <property type="molecule type" value="Genomic_DNA"/>
</dbReference>
<feature type="compositionally biased region" description="Basic and acidic residues" evidence="1">
    <location>
        <begin position="319"/>
        <end position="331"/>
    </location>
</feature>
<evidence type="ECO:0000256" key="1">
    <source>
        <dbReference type="SAM" id="MobiDB-lite"/>
    </source>
</evidence>
<proteinExistence type="predicted"/>
<name>A0A7U2F2D2_PHANO</name>
<organism evidence="2 3">
    <name type="scientific">Phaeosphaeria nodorum (strain SN15 / ATCC MYA-4574 / FGSC 10173)</name>
    <name type="common">Glume blotch fungus</name>
    <name type="synonym">Parastagonospora nodorum</name>
    <dbReference type="NCBI Taxonomy" id="321614"/>
    <lineage>
        <taxon>Eukaryota</taxon>
        <taxon>Fungi</taxon>
        <taxon>Dikarya</taxon>
        <taxon>Ascomycota</taxon>
        <taxon>Pezizomycotina</taxon>
        <taxon>Dothideomycetes</taxon>
        <taxon>Pleosporomycetidae</taxon>
        <taxon>Pleosporales</taxon>
        <taxon>Pleosporineae</taxon>
        <taxon>Phaeosphaeriaceae</taxon>
        <taxon>Parastagonospora</taxon>
    </lineage>
</organism>
<dbReference type="Proteomes" id="UP000663193">
    <property type="component" value="Chromosome 7"/>
</dbReference>
<feature type="region of interest" description="Disordered" evidence="1">
    <location>
        <begin position="24"/>
        <end position="45"/>
    </location>
</feature>
<gene>
    <name evidence="2" type="ORF">JI435_088540</name>
</gene>
<accession>A0A7U2F2D2</accession>
<dbReference type="VEuPathDB" id="FungiDB:JI435_088540"/>
<evidence type="ECO:0000313" key="3">
    <source>
        <dbReference type="Proteomes" id="UP000663193"/>
    </source>
</evidence>
<dbReference type="OrthoDB" id="3796009at2759"/>
<feature type="compositionally biased region" description="Basic and acidic residues" evidence="1">
    <location>
        <begin position="216"/>
        <end position="234"/>
    </location>
</feature>